<name>A0ABY7GFU4_9GAMM</name>
<dbReference type="Pfam" id="PF01850">
    <property type="entry name" value="PIN"/>
    <property type="match status" value="1"/>
</dbReference>
<keyword evidence="3 8" id="KW-0540">Nuclease</keyword>
<dbReference type="RefSeq" id="WP_255188071.1">
    <property type="nucleotide sequence ID" value="NZ_CP113517.1"/>
</dbReference>
<dbReference type="Proteomes" id="UP001162780">
    <property type="component" value="Chromosome"/>
</dbReference>
<feature type="domain" description="PIN" evidence="9">
    <location>
        <begin position="1"/>
        <end position="124"/>
    </location>
</feature>
<dbReference type="InterPro" id="IPR050556">
    <property type="entry name" value="Type_II_TA_system_RNase"/>
</dbReference>
<organism evidence="10 11">
    <name type="scientific">Methylomonas rapida</name>
    <dbReference type="NCBI Taxonomy" id="2963939"/>
    <lineage>
        <taxon>Bacteria</taxon>
        <taxon>Pseudomonadati</taxon>
        <taxon>Pseudomonadota</taxon>
        <taxon>Gammaproteobacteria</taxon>
        <taxon>Methylococcales</taxon>
        <taxon>Methylococcaceae</taxon>
        <taxon>Methylomonas</taxon>
    </lineage>
</organism>
<dbReference type="PANTHER" id="PTHR33653:SF1">
    <property type="entry name" value="RIBONUCLEASE VAPC2"/>
    <property type="match status" value="1"/>
</dbReference>
<proteinExistence type="inferred from homology"/>
<keyword evidence="8" id="KW-0800">Toxin</keyword>
<evidence type="ECO:0000256" key="5">
    <source>
        <dbReference type="ARBA" id="ARBA00022801"/>
    </source>
</evidence>
<dbReference type="CDD" id="cd09871">
    <property type="entry name" value="PIN_MtVapC28-VapC30-like"/>
    <property type="match status" value="1"/>
</dbReference>
<dbReference type="Gene3D" id="3.40.50.1010">
    <property type="entry name" value="5'-nuclease"/>
    <property type="match status" value="1"/>
</dbReference>
<reference evidence="10" key="1">
    <citation type="submission" date="2022-11" db="EMBL/GenBank/DDBJ databases">
        <title>Methylomonas rapida sp. nov., Carotenoid-Producing Obligate Methanotrophs with High Growth Characteristics and Biotechnological Potential.</title>
        <authorList>
            <person name="Tikhonova E.N."/>
            <person name="Suleimanov R.Z."/>
            <person name="Miroshnikov K."/>
            <person name="Oshkin I.Y."/>
            <person name="Belova S.E."/>
            <person name="Danilova O.V."/>
            <person name="Ashikhmin A."/>
            <person name="Konopkin A."/>
            <person name="But S.Y."/>
            <person name="Khmelenina V.N."/>
            <person name="Kuznetsov N."/>
            <person name="Pimenov N.V."/>
            <person name="Dedysh S.N."/>
        </authorList>
    </citation>
    <scope>NUCLEOTIDE SEQUENCE</scope>
    <source>
        <strain evidence="10">MP1</strain>
    </source>
</reference>
<protein>
    <recommendedName>
        <fullName evidence="8">Ribonuclease VapC</fullName>
        <shortName evidence="8">RNase VapC</shortName>
        <ecNumber evidence="8">3.1.-.-</ecNumber>
    </recommendedName>
    <alternativeName>
        <fullName evidence="8">Toxin VapC</fullName>
    </alternativeName>
</protein>
<feature type="binding site" evidence="8">
    <location>
        <position position="99"/>
    </location>
    <ligand>
        <name>Mg(2+)</name>
        <dbReference type="ChEBI" id="CHEBI:18420"/>
    </ligand>
</feature>
<evidence type="ECO:0000313" key="10">
    <source>
        <dbReference type="EMBL" id="WAR43094.1"/>
    </source>
</evidence>
<evidence type="ECO:0000259" key="9">
    <source>
        <dbReference type="Pfam" id="PF01850"/>
    </source>
</evidence>
<feature type="binding site" evidence="8">
    <location>
        <position position="4"/>
    </location>
    <ligand>
        <name>Mg(2+)</name>
        <dbReference type="ChEBI" id="CHEBI:18420"/>
    </ligand>
</feature>
<dbReference type="EMBL" id="CP113517">
    <property type="protein sequence ID" value="WAR43094.1"/>
    <property type="molecule type" value="Genomic_DNA"/>
</dbReference>
<keyword evidence="5 8" id="KW-0378">Hydrolase</keyword>
<dbReference type="SUPFAM" id="SSF88723">
    <property type="entry name" value="PIN domain-like"/>
    <property type="match status" value="1"/>
</dbReference>
<dbReference type="PANTHER" id="PTHR33653">
    <property type="entry name" value="RIBONUCLEASE VAPC2"/>
    <property type="match status" value="1"/>
</dbReference>
<dbReference type="InterPro" id="IPR002716">
    <property type="entry name" value="PIN_dom"/>
</dbReference>
<evidence type="ECO:0000256" key="6">
    <source>
        <dbReference type="ARBA" id="ARBA00022842"/>
    </source>
</evidence>
<keyword evidence="6 8" id="KW-0460">Magnesium</keyword>
<accession>A0ABY7GFU4</accession>
<keyword evidence="4 8" id="KW-0479">Metal-binding</keyword>
<keyword evidence="2 8" id="KW-1277">Toxin-antitoxin system</keyword>
<evidence type="ECO:0000256" key="7">
    <source>
        <dbReference type="ARBA" id="ARBA00038093"/>
    </source>
</evidence>
<evidence type="ECO:0000256" key="8">
    <source>
        <dbReference type="HAMAP-Rule" id="MF_00265"/>
    </source>
</evidence>
<sequence length="132" mass="14571">MVVDSSVLIAVLLMEPGAEQFLQQLAEADELFLSPASLLETAMVIEYKKGKAGADKLDELLGELMPIIVPFDHQQALLARMAWREYGKGRHPAKLNFGDCCSYALAKQLNKPLLFKGNDFSQTDLLLMNSGD</sequence>
<dbReference type="InterPro" id="IPR022907">
    <property type="entry name" value="VapC_family"/>
</dbReference>
<comment type="function">
    <text evidence="8">Toxic component of a toxin-antitoxin (TA) system. An RNase.</text>
</comment>
<dbReference type="InterPro" id="IPR029060">
    <property type="entry name" value="PIN-like_dom_sf"/>
</dbReference>
<evidence type="ECO:0000313" key="11">
    <source>
        <dbReference type="Proteomes" id="UP001162780"/>
    </source>
</evidence>
<evidence type="ECO:0000256" key="2">
    <source>
        <dbReference type="ARBA" id="ARBA00022649"/>
    </source>
</evidence>
<dbReference type="HAMAP" id="MF_00265">
    <property type="entry name" value="VapC_Nob1"/>
    <property type="match status" value="1"/>
</dbReference>
<comment type="similarity">
    <text evidence="7 8">Belongs to the PINc/VapC protein family.</text>
</comment>
<evidence type="ECO:0000256" key="3">
    <source>
        <dbReference type="ARBA" id="ARBA00022722"/>
    </source>
</evidence>
<dbReference type="EC" id="3.1.-.-" evidence="8"/>
<evidence type="ECO:0000256" key="1">
    <source>
        <dbReference type="ARBA" id="ARBA00001946"/>
    </source>
</evidence>
<evidence type="ECO:0000256" key="4">
    <source>
        <dbReference type="ARBA" id="ARBA00022723"/>
    </source>
</evidence>
<comment type="cofactor">
    <cofactor evidence="1 8">
        <name>Mg(2+)</name>
        <dbReference type="ChEBI" id="CHEBI:18420"/>
    </cofactor>
</comment>
<keyword evidence="11" id="KW-1185">Reference proteome</keyword>
<gene>
    <name evidence="8" type="primary">vapC</name>
    <name evidence="10" type="ORF">NM686_011860</name>
</gene>